<protein>
    <submittedName>
        <fullName evidence="2">von Willebrand factor type A domain-containing protein</fullName>
    </submittedName>
</protein>
<dbReference type="Gene3D" id="3.40.50.410">
    <property type="entry name" value="von Willebrand factor, type A domain"/>
    <property type="match status" value="1"/>
</dbReference>
<dbReference type="InterPro" id="IPR036465">
    <property type="entry name" value="vWFA_dom_sf"/>
</dbReference>
<dbReference type="InterPro" id="IPR013694">
    <property type="entry name" value="VIT"/>
</dbReference>
<dbReference type="PROSITE" id="PS51468">
    <property type="entry name" value="VIT"/>
    <property type="match status" value="1"/>
</dbReference>
<dbReference type="EMBL" id="SLWL01000013">
    <property type="protein sequence ID" value="TCO11166.1"/>
    <property type="molecule type" value="Genomic_DNA"/>
</dbReference>
<sequence length="397" mass="41753">MLSPYETSQVVAQHLSGICPAHSGTPLIGERMRVTIRGGLALVNREQRFRNSADTSIETTITFPVPIHATLCHLSADIGGRTLLARAEPRTVARETYEQGIDEGRLSILHEELVRGVHMLSIGHIPPGAEITVTHRWIMPLQSQGGTRALLRIPTTLGDVYGCSPLGDADDLITSPQVTHEAEIEVDAGGADVRVRGLAEGQTRLRLDAPVDIEVTGDVWGVSRGSAADGRIATVSVAPDAIEGADIDAAVLVDRSGSMGSAASLLGPGGRLSKHEAVKAGLAEAARALHPGDRIELWQFDHTCERVSKAEVSLAKAIERLGQPQGGTEIGTAIEYALAGSAAREIIVVTDGLSHALDVQALANSGRRFTVVLVGDDALEANVGRLTNTPCSMMAGA</sequence>
<dbReference type="CDD" id="cd00198">
    <property type="entry name" value="vWFA"/>
    <property type="match status" value="1"/>
</dbReference>
<dbReference type="RefSeq" id="WP_165910023.1">
    <property type="nucleotide sequence ID" value="NZ_JBHUNN010000002.1"/>
</dbReference>
<organism evidence="2 3">
    <name type="scientific">Camelimonas lactis</name>
    <dbReference type="NCBI Taxonomy" id="659006"/>
    <lineage>
        <taxon>Bacteria</taxon>
        <taxon>Pseudomonadati</taxon>
        <taxon>Pseudomonadota</taxon>
        <taxon>Alphaproteobacteria</taxon>
        <taxon>Hyphomicrobiales</taxon>
        <taxon>Chelatococcaceae</taxon>
        <taxon>Camelimonas</taxon>
    </lineage>
</organism>
<dbReference type="Pfam" id="PF13519">
    <property type="entry name" value="VWA_2"/>
    <property type="match status" value="1"/>
</dbReference>
<dbReference type="Pfam" id="PF08487">
    <property type="entry name" value="VIT"/>
    <property type="match status" value="1"/>
</dbReference>
<dbReference type="Proteomes" id="UP000294881">
    <property type="component" value="Unassembled WGS sequence"/>
</dbReference>
<accession>A0A4R2GPT5</accession>
<comment type="caution">
    <text evidence="2">The sequence shown here is derived from an EMBL/GenBank/DDBJ whole genome shotgun (WGS) entry which is preliminary data.</text>
</comment>
<evidence type="ECO:0000259" key="1">
    <source>
        <dbReference type="PROSITE" id="PS51468"/>
    </source>
</evidence>
<proteinExistence type="predicted"/>
<dbReference type="PANTHER" id="PTHR45737:SF6">
    <property type="entry name" value="VON WILLEBRAND FACTOR A DOMAIN-CONTAINING PROTEIN 5A"/>
    <property type="match status" value="1"/>
</dbReference>
<dbReference type="SUPFAM" id="SSF53300">
    <property type="entry name" value="vWA-like"/>
    <property type="match status" value="1"/>
</dbReference>
<feature type="domain" description="VIT" evidence="1">
    <location>
        <begin position="11"/>
        <end position="139"/>
    </location>
</feature>
<gene>
    <name evidence="2" type="ORF">EV666_1132</name>
</gene>
<evidence type="ECO:0000313" key="3">
    <source>
        <dbReference type="Proteomes" id="UP000294881"/>
    </source>
</evidence>
<name>A0A4R2GPT5_9HYPH</name>
<dbReference type="InterPro" id="IPR002035">
    <property type="entry name" value="VWF_A"/>
</dbReference>
<evidence type="ECO:0000313" key="2">
    <source>
        <dbReference type="EMBL" id="TCO11166.1"/>
    </source>
</evidence>
<dbReference type="PANTHER" id="PTHR45737">
    <property type="entry name" value="VON WILLEBRAND FACTOR A DOMAIN-CONTAINING PROTEIN 5A"/>
    <property type="match status" value="1"/>
</dbReference>
<keyword evidence="3" id="KW-1185">Reference proteome</keyword>
<dbReference type="AlphaFoldDB" id="A0A4R2GPT5"/>
<reference evidence="2 3" key="1">
    <citation type="submission" date="2019-03" db="EMBL/GenBank/DDBJ databases">
        <title>Genomic Encyclopedia of Type Strains, Phase IV (KMG-IV): sequencing the most valuable type-strain genomes for metagenomic binning, comparative biology and taxonomic classification.</title>
        <authorList>
            <person name="Goeker M."/>
        </authorList>
    </citation>
    <scope>NUCLEOTIDE SEQUENCE [LARGE SCALE GENOMIC DNA]</scope>
    <source>
        <strain evidence="2 3">DSM 22958</strain>
    </source>
</reference>